<protein>
    <submittedName>
        <fullName evidence="1">Uncharacterized protein</fullName>
    </submittedName>
</protein>
<sequence length="98" mass="11202">MGYREIKRQVIDCLKKGCVSHEQRNDIDVKNLLAIGQVSLEEVAEIIGRSRGTDYSFSPHHSDASVTVHIVKTMQAGQSWYVKWYFVEPNSVFISVHH</sequence>
<evidence type="ECO:0000313" key="2">
    <source>
        <dbReference type="Proteomes" id="UP000182101"/>
    </source>
</evidence>
<organism evidence="1 2">
    <name type="scientific">Alteromonas mediterranea</name>
    <dbReference type="NCBI Taxonomy" id="314275"/>
    <lineage>
        <taxon>Bacteria</taxon>
        <taxon>Pseudomonadati</taxon>
        <taxon>Pseudomonadota</taxon>
        <taxon>Gammaproteobacteria</taxon>
        <taxon>Alteromonadales</taxon>
        <taxon>Alteromonadaceae</taxon>
        <taxon>Alteromonas/Salinimonas group</taxon>
        <taxon>Alteromonas</taxon>
    </lineage>
</organism>
<gene>
    <name evidence="1" type="ORF">BM524_07330</name>
</gene>
<dbReference type="Proteomes" id="UP000182101">
    <property type="component" value="Chromosome"/>
</dbReference>
<evidence type="ECO:0000313" key="1">
    <source>
        <dbReference type="EMBL" id="APD89622.1"/>
    </source>
</evidence>
<proteinExistence type="predicted"/>
<accession>A0AAC9JAX0</accession>
<dbReference type="AlphaFoldDB" id="A0AAC9JAX0"/>
<dbReference type="RefSeq" id="WP_071959036.1">
    <property type="nucleotide sequence ID" value="NZ_CP018024.1"/>
</dbReference>
<name>A0AAC9JAX0_9ALTE</name>
<reference evidence="1 2" key="1">
    <citation type="submission" date="2016-11" db="EMBL/GenBank/DDBJ databases">
        <title>Networking in microbes: conjugative elements and plasmids in the genus Alteromonas.</title>
        <authorList>
            <person name="Lopez-Perez M."/>
            <person name="Ramon-Marco N."/>
            <person name="Rodriguez-Valera F."/>
        </authorList>
    </citation>
    <scope>NUCLEOTIDE SEQUENCE [LARGE SCALE GENOMIC DNA]</scope>
    <source>
        <strain evidence="1 2">CP48</strain>
    </source>
</reference>
<dbReference type="EMBL" id="CP018024">
    <property type="protein sequence ID" value="APD89622.1"/>
    <property type="molecule type" value="Genomic_DNA"/>
</dbReference>